<accession>A0ACC2IG37</accession>
<keyword evidence="2" id="KW-1185">Reference proteome</keyword>
<proteinExistence type="predicted"/>
<name>A0ACC2IG37_9PEZI</name>
<gene>
    <name evidence="1" type="ORF">ONZ43_g4981</name>
</gene>
<dbReference type="EMBL" id="JAPESX010001445">
    <property type="protein sequence ID" value="KAJ8114122.1"/>
    <property type="molecule type" value="Genomic_DNA"/>
</dbReference>
<organism evidence="1 2">
    <name type="scientific">Nemania bipapillata</name>
    <dbReference type="NCBI Taxonomy" id="110536"/>
    <lineage>
        <taxon>Eukaryota</taxon>
        <taxon>Fungi</taxon>
        <taxon>Dikarya</taxon>
        <taxon>Ascomycota</taxon>
        <taxon>Pezizomycotina</taxon>
        <taxon>Sordariomycetes</taxon>
        <taxon>Xylariomycetidae</taxon>
        <taxon>Xylariales</taxon>
        <taxon>Xylariaceae</taxon>
        <taxon>Nemania</taxon>
    </lineage>
</organism>
<comment type="caution">
    <text evidence="1">The sequence shown here is derived from an EMBL/GenBank/DDBJ whole genome shotgun (WGS) entry which is preliminary data.</text>
</comment>
<evidence type="ECO:0000313" key="2">
    <source>
        <dbReference type="Proteomes" id="UP001153334"/>
    </source>
</evidence>
<protein>
    <submittedName>
        <fullName evidence="1">Uncharacterized protein</fullName>
    </submittedName>
</protein>
<sequence>MCGFSACISLSASSNANGYRSCNSTTADGAGAPLNNGDYRHTHEGANGVAKQLATDLQASLELISHRGPDDSGIWISANERVGLAHCRLSINDLSPAGRQPLHSADDQIHAVVNGEIYDYDRLRHECEIVHGYPFQSDSDSELVLALYKIHGAPGFLEHLRGEFAFVLYDERPGSQRVIAARDRYGIKPLVYTHVGSKLLVASEAKAFLPLGWKPRWDLRAIADAGWMFDDRTLFRGVRKLLPGHYLEITEPGTVRQVKYWDAEYEDKRKVETRTIDEMVAGVRERLVESVRLRLRADVPVGIYLSGGIDSSAIAGIVTELARKDKVKIGSEEMSDVTCFSIAFPETSGFDESRIAERTAAWLKVKTVKKVITEETLAQDFADAVFHCEHHHFDLNFVAKFALSTLPREHGVKVVLTGEGADEHFAGYPYFLAEFLREADEALPDSAISQDFDLREKMFGAIQQGMQDMWRRNGATAYEDRPTLLSIAGEGATSTSDNLLAWHPTATLFSPWLQGQLGDYDCRRTVLGSHASDVQARMRSRWHPLHTAMYMWNKNSLANVLLSCLGDRTEMAHSVEARTPFLDHHLTEYVNRLPPSVKLRYAPEDGQRNDLGPIWTESSRILKSLEEKWILRQAVRPYITDELYKRKKNPFLAPTRWASDGPLHRMFKVLLSQEAVERLGFVDYTTVQHAMSVAWGEKADPKSFRLLVYCGAWVVLQDRLSVATAEASDWEDTVN</sequence>
<reference evidence="1" key="1">
    <citation type="submission" date="2022-11" db="EMBL/GenBank/DDBJ databases">
        <title>Genome Sequence of Nemania bipapillata.</title>
        <authorList>
            <person name="Buettner E."/>
        </authorList>
    </citation>
    <scope>NUCLEOTIDE SEQUENCE</scope>
    <source>
        <strain evidence="1">CP14</strain>
    </source>
</reference>
<dbReference type="Proteomes" id="UP001153334">
    <property type="component" value="Unassembled WGS sequence"/>
</dbReference>
<evidence type="ECO:0000313" key="1">
    <source>
        <dbReference type="EMBL" id="KAJ8114122.1"/>
    </source>
</evidence>